<dbReference type="InterPro" id="IPR001387">
    <property type="entry name" value="Cro/C1-type_HTH"/>
</dbReference>
<dbReference type="InterPro" id="IPR010982">
    <property type="entry name" value="Lambda_DNA-bd_dom_sf"/>
</dbReference>
<dbReference type="RefSeq" id="WP_103923672.1">
    <property type="nucleotide sequence ID" value="NZ_FNVR01000003.1"/>
</dbReference>
<reference evidence="3" key="1">
    <citation type="submission" date="2016-10" db="EMBL/GenBank/DDBJ databases">
        <authorList>
            <person name="Varghese N."/>
            <person name="Submissions S."/>
        </authorList>
    </citation>
    <scope>NUCLEOTIDE SEQUENCE [LARGE SCALE GENOMIC DNA]</scope>
    <source>
        <strain evidence="3">DSM 17298</strain>
    </source>
</reference>
<protein>
    <submittedName>
        <fullName evidence="2">Helix-turn-helix</fullName>
    </submittedName>
</protein>
<dbReference type="SUPFAM" id="SSF47413">
    <property type="entry name" value="lambda repressor-like DNA-binding domains"/>
    <property type="match status" value="1"/>
</dbReference>
<dbReference type="GO" id="GO:0003677">
    <property type="term" value="F:DNA binding"/>
    <property type="evidence" value="ECO:0007669"/>
    <property type="project" value="InterPro"/>
</dbReference>
<keyword evidence="3" id="KW-1185">Reference proteome</keyword>
<evidence type="ECO:0000313" key="2">
    <source>
        <dbReference type="EMBL" id="SEF67263.1"/>
    </source>
</evidence>
<dbReference type="Proteomes" id="UP000236736">
    <property type="component" value="Unassembled WGS sequence"/>
</dbReference>
<name>A0A1H5TWW8_9BACT</name>
<dbReference type="OrthoDB" id="680449at2"/>
<organism evidence="2 3">
    <name type="scientific">Algoriphagus boritolerans DSM 17298 = JCM 18970</name>
    <dbReference type="NCBI Taxonomy" id="1120964"/>
    <lineage>
        <taxon>Bacteria</taxon>
        <taxon>Pseudomonadati</taxon>
        <taxon>Bacteroidota</taxon>
        <taxon>Cytophagia</taxon>
        <taxon>Cytophagales</taxon>
        <taxon>Cyclobacteriaceae</taxon>
        <taxon>Algoriphagus</taxon>
    </lineage>
</organism>
<dbReference type="STRING" id="1120964.GCA_001313265_00519"/>
<proteinExistence type="predicted"/>
<dbReference type="CDD" id="cd00093">
    <property type="entry name" value="HTH_XRE"/>
    <property type="match status" value="1"/>
</dbReference>
<dbReference type="PROSITE" id="PS50943">
    <property type="entry name" value="HTH_CROC1"/>
    <property type="match status" value="1"/>
</dbReference>
<dbReference type="Gene3D" id="1.10.260.40">
    <property type="entry name" value="lambda repressor-like DNA-binding domains"/>
    <property type="match status" value="1"/>
</dbReference>
<dbReference type="EMBL" id="FNVR01000003">
    <property type="protein sequence ID" value="SEF67263.1"/>
    <property type="molecule type" value="Genomic_DNA"/>
</dbReference>
<accession>A0A1H5TWW8</accession>
<dbReference type="SMART" id="SM00530">
    <property type="entry name" value="HTH_XRE"/>
    <property type="match status" value="1"/>
</dbReference>
<gene>
    <name evidence="2" type="ORF">SAMN03080598_00983</name>
</gene>
<evidence type="ECO:0000259" key="1">
    <source>
        <dbReference type="PROSITE" id="PS50943"/>
    </source>
</evidence>
<feature type="domain" description="HTH cro/C1-type" evidence="1">
    <location>
        <begin position="45"/>
        <end position="91"/>
    </location>
</feature>
<evidence type="ECO:0000313" key="3">
    <source>
        <dbReference type="Proteomes" id="UP000236736"/>
    </source>
</evidence>
<sequence length="145" mass="16785">MTDSIKKEWENLFNEISHEDRVSSLADVLALQFLGLVDRKMELEKISKKELAKKIGTSASFITQLFRGDKKPNWNILAKMSMELGLEFKVMTEELLQEKVQEELIAYHKRWSKTQEYLKLKEQVTNPQLVMAVSQTGEDEYAMAG</sequence>
<dbReference type="Pfam" id="PF01381">
    <property type="entry name" value="HTH_3"/>
    <property type="match status" value="1"/>
</dbReference>
<dbReference type="AlphaFoldDB" id="A0A1H5TWW8"/>